<keyword evidence="2" id="KW-0378">Hydrolase</keyword>
<dbReference type="InterPro" id="IPR029058">
    <property type="entry name" value="AB_hydrolase_fold"/>
</dbReference>
<dbReference type="RefSeq" id="WP_332078916.1">
    <property type="nucleotide sequence ID" value="NZ_JAZHBM010000003.1"/>
</dbReference>
<sequence>MQIQQDADAAAPPPTATLAYGAGPQQRGQLRIPDGNGPFPVAIVIHGGCWMAELGGTGLPGLSEMLRKRGIATWDIDYRRVGHAGGGWPGSFEDVAAGIDHLGAVAKDQPLDLDRVVTIGHSAGALFALWAPARAQLAAPWTPPANSPRIKAAVAIDGPGALAPMIGIDAQVCGQPVIVPLMGGTPAQVPDAYRAASPSDHLPLGVWQLLVTAELGPFMQGYIEAAKAAGDPVEVFAPPAPNHFDIVTPGLPNGEAVADWIAAHAFGMRGAPAAKPEAP</sequence>
<dbReference type="Pfam" id="PF20434">
    <property type="entry name" value="BD-FAE"/>
    <property type="match status" value="1"/>
</dbReference>
<gene>
    <name evidence="2" type="ORF">V3391_13315</name>
</gene>
<dbReference type="InterPro" id="IPR049492">
    <property type="entry name" value="BD-FAE-like_dom"/>
</dbReference>
<proteinExistence type="predicted"/>
<feature type="domain" description="BD-FAE-like" evidence="1">
    <location>
        <begin position="35"/>
        <end position="201"/>
    </location>
</feature>
<evidence type="ECO:0000313" key="3">
    <source>
        <dbReference type="Proteomes" id="UP001358324"/>
    </source>
</evidence>
<dbReference type="Proteomes" id="UP001358324">
    <property type="component" value="Unassembled WGS sequence"/>
</dbReference>
<evidence type="ECO:0000313" key="2">
    <source>
        <dbReference type="EMBL" id="MEF3083186.1"/>
    </source>
</evidence>
<dbReference type="GO" id="GO:0016787">
    <property type="term" value="F:hydrolase activity"/>
    <property type="evidence" value="ECO:0007669"/>
    <property type="project" value="UniProtKB-KW"/>
</dbReference>
<name>A0ABU7WGU2_9GAMM</name>
<dbReference type="EMBL" id="JAZHBM010000003">
    <property type="protein sequence ID" value="MEF3083186.1"/>
    <property type="molecule type" value="Genomic_DNA"/>
</dbReference>
<comment type="caution">
    <text evidence="2">The sequence shown here is derived from an EMBL/GenBank/DDBJ whole genome shotgun (WGS) entry which is preliminary data.</text>
</comment>
<protein>
    <submittedName>
        <fullName evidence="2">Alpha/beta hydrolase</fullName>
    </submittedName>
</protein>
<accession>A0ABU7WGU2</accession>
<reference evidence="2 3" key="1">
    <citation type="submission" date="2024-01" db="EMBL/GenBank/DDBJ databases">
        <title>Novel species of the genus Luteimonas isolated from rivers.</title>
        <authorList>
            <person name="Lu H."/>
        </authorList>
    </citation>
    <scope>NUCLEOTIDE SEQUENCE [LARGE SCALE GENOMIC DNA]</scope>
    <source>
        <strain evidence="2 3">SMYT11W</strain>
    </source>
</reference>
<keyword evidence="3" id="KW-1185">Reference proteome</keyword>
<dbReference type="Gene3D" id="3.40.50.1820">
    <property type="entry name" value="alpha/beta hydrolase"/>
    <property type="match status" value="1"/>
</dbReference>
<organism evidence="2 3">
    <name type="scientific">Luteimonas flava</name>
    <dbReference type="NCBI Taxonomy" id="3115822"/>
    <lineage>
        <taxon>Bacteria</taxon>
        <taxon>Pseudomonadati</taxon>
        <taxon>Pseudomonadota</taxon>
        <taxon>Gammaproteobacteria</taxon>
        <taxon>Lysobacterales</taxon>
        <taxon>Lysobacteraceae</taxon>
        <taxon>Luteimonas</taxon>
    </lineage>
</organism>
<evidence type="ECO:0000259" key="1">
    <source>
        <dbReference type="Pfam" id="PF20434"/>
    </source>
</evidence>
<dbReference type="SUPFAM" id="SSF53474">
    <property type="entry name" value="alpha/beta-Hydrolases"/>
    <property type="match status" value="1"/>
</dbReference>